<evidence type="ECO:0000256" key="2">
    <source>
        <dbReference type="ARBA" id="ARBA00005467"/>
    </source>
</evidence>
<dbReference type="EMBL" id="GIDH01001613">
    <property type="protein sequence ID" value="NOV53556.1"/>
    <property type="molecule type" value="Transcribed_RNA"/>
</dbReference>
<dbReference type="PANTHER" id="PTHR13019:SF25">
    <property type="entry name" value="GOLGI APPARATUS MEMBRANE PROTEIN TVP23 HOMOLOG"/>
    <property type="match status" value="1"/>
</dbReference>
<reference evidence="7" key="1">
    <citation type="submission" date="2019-12" db="EMBL/GenBank/DDBJ databases">
        <title>The sialotranscriptome of the gopher-tortoise tick, Amblyomma tuberculatum.</title>
        <authorList>
            <person name="Karim S."/>
            <person name="Andersen J."/>
            <person name="Kumar D."/>
            <person name="Adamson S."/>
            <person name="Ennen J."/>
            <person name="Qualis C.P."/>
            <person name="Ribeiro J.M.C."/>
        </authorList>
    </citation>
    <scope>NUCLEOTIDE SEQUENCE</scope>
    <source>
        <strain evidence="7">Removed</strain>
        <tissue evidence="7">Salivary glands</tissue>
    </source>
</reference>
<evidence type="ECO:0000256" key="4">
    <source>
        <dbReference type="ARBA" id="ARBA00022989"/>
    </source>
</evidence>
<comment type="subcellular location">
    <subcellularLocation>
        <location evidence="1 6">Membrane</location>
        <topology evidence="1 6">Multi-pass membrane protein</topology>
    </subcellularLocation>
</comment>
<dbReference type="GO" id="GO:0009306">
    <property type="term" value="P:protein secretion"/>
    <property type="evidence" value="ECO:0007669"/>
    <property type="project" value="TreeGrafter"/>
</dbReference>
<comment type="similarity">
    <text evidence="2 6">Belongs to the TVP23 family.</text>
</comment>
<feature type="transmembrane region" description="Helical" evidence="6">
    <location>
        <begin position="43"/>
        <end position="62"/>
    </location>
</feature>
<dbReference type="PANTHER" id="PTHR13019">
    <property type="entry name" value="GOLGI APPARATUS MEMBRANE PROTEIN TVP23"/>
    <property type="match status" value="1"/>
</dbReference>
<dbReference type="InterPro" id="IPR008564">
    <property type="entry name" value="TVP23-like"/>
</dbReference>
<feature type="transmembrane region" description="Helical" evidence="6">
    <location>
        <begin position="159"/>
        <end position="178"/>
    </location>
</feature>
<dbReference type="GO" id="GO:0000139">
    <property type="term" value="C:Golgi membrane"/>
    <property type="evidence" value="ECO:0007669"/>
    <property type="project" value="TreeGrafter"/>
</dbReference>
<dbReference type="GO" id="GO:0016192">
    <property type="term" value="P:vesicle-mediated transport"/>
    <property type="evidence" value="ECO:0007669"/>
    <property type="project" value="TreeGrafter"/>
</dbReference>
<accession>A0A6M2E558</accession>
<keyword evidence="5 6" id="KW-0472">Membrane</keyword>
<organism evidence="7">
    <name type="scientific">Amblyomma tuberculatum</name>
    <dbReference type="NCBI Taxonomy" id="48802"/>
    <lineage>
        <taxon>Eukaryota</taxon>
        <taxon>Metazoa</taxon>
        <taxon>Ecdysozoa</taxon>
        <taxon>Arthropoda</taxon>
        <taxon>Chelicerata</taxon>
        <taxon>Arachnida</taxon>
        <taxon>Acari</taxon>
        <taxon>Parasitiformes</taxon>
        <taxon>Ixodida</taxon>
        <taxon>Ixodoidea</taxon>
        <taxon>Ixodidae</taxon>
        <taxon>Amblyomminae</taxon>
        <taxon>Amblyomma</taxon>
    </lineage>
</organism>
<evidence type="ECO:0000313" key="7">
    <source>
        <dbReference type="EMBL" id="NOV53556.1"/>
    </source>
</evidence>
<sequence>MATLSGEMSNSSSALMEGTEDAASIDFGDVEGGVTKRPIRHPMAAFFHLAFRTTALLTYLLCRLFTDSFVSSFVCILLLLCMDFWTVKNVTGRLLVGLRWWNYVDDAGRSHWVFESRKAGEHAMVDGSEAGLFWMGLIGAPALWTLFFFVSLFSWNFQWLMVTLIALALNGANLYGYVRCRLGRKGSITAAASNYFSQSLLRGMFKREAAPPARDNNASSQLQP</sequence>
<evidence type="ECO:0000256" key="6">
    <source>
        <dbReference type="RuleBase" id="RU361206"/>
    </source>
</evidence>
<feature type="transmembrane region" description="Helical" evidence="6">
    <location>
        <begin position="132"/>
        <end position="153"/>
    </location>
</feature>
<dbReference type="AlphaFoldDB" id="A0A6M2E558"/>
<keyword evidence="3 6" id="KW-0812">Transmembrane</keyword>
<protein>
    <recommendedName>
        <fullName evidence="6">Golgi apparatus membrane protein TVP23 homolog</fullName>
    </recommendedName>
</protein>
<proteinExistence type="inferred from homology"/>
<evidence type="ECO:0000256" key="5">
    <source>
        <dbReference type="ARBA" id="ARBA00023136"/>
    </source>
</evidence>
<dbReference type="Pfam" id="PF05832">
    <property type="entry name" value="DUF846"/>
    <property type="match status" value="1"/>
</dbReference>
<name>A0A6M2E558_9ACAR</name>
<keyword evidence="4 6" id="KW-1133">Transmembrane helix</keyword>
<feature type="transmembrane region" description="Helical" evidence="6">
    <location>
        <begin position="68"/>
        <end position="87"/>
    </location>
</feature>
<evidence type="ECO:0000256" key="1">
    <source>
        <dbReference type="ARBA" id="ARBA00004141"/>
    </source>
</evidence>
<evidence type="ECO:0000256" key="3">
    <source>
        <dbReference type="ARBA" id="ARBA00022692"/>
    </source>
</evidence>